<dbReference type="RefSeq" id="WP_238468715.1">
    <property type="nucleotide sequence ID" value="NZ_JAKLJA010000071.1"/>
</dbReference>
<evidence type="ECO:0000313" key="2">
    <source>
        <dbReference type="Proteomes" id="UP001139308"/>
    </source>
</evidence>
<accession>A0A9X1UPE7</accession>
<dbReference type="PANTHER" id="PTHR43883:SF1">
    <property type="entry name" value="GLUCONOKINASE"/>
    <property type="match status" value="1"/>
</dbReference>
<organism evidence="1 2">
    <name type="scientific">Paraburkholderia tagetis</name>
    <dbReference type="NCBI Taxonomy" id="2913261"/>
    <lineage>
        <taxon>Bacteria</taxon>
        <taxon>Pseudomonadati</taxon>
        <taxon>Pseudomonadota</taxon>
        <taxon>Betaproteobacteria</taxon>
        <taxon>Burkholderiales</taxon>
        <taxon>Burkholderiaceae</taxon>
        <taxon>Paraburkholderia</taxon>
    </lineage>
</organism>
<dbReference type="InterPro" id="IPR027417">
    <property type="entry name" value="P-loop_NTPase"/>
</dbReference>
<dbReference type="Pfam" id="PF13671">
    <property type="entry name" value="AAA_33"/>
    <property type="match status" value="1"/>
</dbReference>
<dbReference type="Gene3D" id="3.90.1200.10">
    <property type="match status" value="1"/>
</dbReference>
<dbReference type="SUPFAM" id="SSF52540">
    <property type="entry name" value="P-loop containing nucleoside triphosphate hydrolases"/>
    <property type="match status" value="1"/>
</dbReference>
<gene>
    <name evidence="1" type="ORF">L5014_36335</name>
</gene>
<dbReference type="InterPro" id="IPR052732">
    <property type="entry name" value="Cell-binding_unc_protein"/>
</dbReference>
<dbReference type="InterPro" id="IPR011009">
    <property type="entry name" value="Kinase-like_dom_sf"/>
</dbReference>
<dbReference type="Gene3D" id="3.40.50.300">
    <property type="entry name" value="P-loop containing nucleotide triphosphate hydrolases"/>
    <property type="match status" value="1"/>
</dbReference>
<dbReference type="AlphaFoldDB" id="A0A9X1UPE7"/>
<keyword evidence="2" id="KW-1185">Reference proteome</keyword>
<evidence type="ECO:0000313" key="1">
    <source>
        <dbReference type="EMBL" id="MCG5078736.1"/>
    </source>
</evidence>
<sequence>MLRARHVPFALSGGKARRDAHRADRALRRAATYPHPAGPIRCIETHLSLVYLVGRYAYKIIKPVKFGFVDLTRLTRRRDCAQAECALNRALAGPLYRGVWPLVAHGRHCVFGKPTRRGAGARGTRGTSSSTLEYVVRMRRFEAGAMLSVRSTRRDDALADADALAARLAHYHMHAPCRAPRAHYGSVASVTAHWRPLIDALDPMLPSESALRAWCEAELARAAPTLAERHANGFVRACHGDLHLENIIRWRNRLLMFDCIEFDDALRWIDVASDLAFAVMDFRAHGREDCAHRLLCGWLTATGDYAALRLLPFYTVYRALVRALAARLRGDAAGSARYLHVAAAIAARARDAQPCLLLCHGVSGSGKSLASRALATRLGAIRLSSDAERKRRAGLPDATRLPASAYTASQIDAIYEGLLDHAQTVLESGYSAIVDATFLRERNRAAFIALAQRLGRQIVILDFTADHATLFERVAARAALGRDPSDADTAVLAEQLVQAEPLSAMERELAIRFDTGVEPAAYAGAAFWTPLLEALARTAPAPA</sequence>
<reference evidence="1" key="1">
    <citation type="submission" date="2022-01" db="EMBL/GenBank/DDBJ databases">
        <title>Genome sequence and assembly of Parabukholderia sp. RG36.</title>
        <authorList>
            <person name="Chhetri G."/>
        </authorList>
    </citation>
    <scope>NUCLEOTIDE SEQUENCE</scope>
    <source>
        <strain evidence="1">RG36</strain>
    </source>
</reference>
<dbReference type="Proteomes" id="UP001139308">
    <property type="component" value="Unassembled WGS sequence"/>
</dbReference>
<dbReference type="SUPFAM" id="SSF56112">
    <property type="entry name" value="Protein kinase-like (PK-like)"/>
    <property type="match status" value="1"/>
</dbReference>
<dbReference type="PANTHER" id="PTHR43883">
    <property type="entry name" value="SLR0207 PROTEIN"/>
    <property type="match status" value="1"/>
</dbReference>
<proteinExistence type="predicted"/>
<dbReference type="EMBL" id="JAKLJA010000071">
    <property type="protein sequence ID" value="MCG5078736.1"/>
    <property type="molecule type" value="Genomic_DNA"/>
</dbReference>
<comment type="caution">
    <text evidence="1">The sequence shown here is derived from an EMBL/GenBank/DDBJ whole genome shotgun (WGS) entry which is preliminary data.</text>
</comment>
<protein>
    <submittedName>
        <fullName evidence="1">AAA family ATPase</fullName>
    </submittedName>
</protein>
<name>A0A9X1UPE7_9BURK</name>